<evidence type="ECO:0000256" key="1">
    <source>
        <dbReference type="SAM" id="Phobius"/>
    </source>
</evidence>
<protein>
    <recommendedName>
        <fullName evidence="4">ABC transporter permease subunit</fullName>
    </recommendedName>
</protein>
<feature type="transmembrane region" description="Helical" evidence="1">
    <location>
        <begin position="114"/>
        <end position="139"/>
    </location>
</feature>
<keyword evidence="1" id="KW-0812">Transmembrane</keyword>
<dbReference type="RefSeq" id="WP_199870736.1">
    <property type="nucleotide sequence ID" value="NZ_JAAGPU010000036.1"/>
</dbReference>
<name>A0A6M0H6R0_9CLOT</name>
<sequence length="272" mass="31243">MLKLEIKRGLKRKSFSIALLITLIFCIIDIFKNDYYSILMPYINYPYFLEDFIKCGIVSSCENFIMFKFTDMSNILFCIMPVIVSMAYGDSYLEDLNSGFLKSIFSRCSKNKYFINKFFANFILAGIVFTLPLLINFLIRICFEATLTPEILSTVNLRIGSLNLNLYMNHPIVYTVIWLFIYFIFSGAIASISLAASIITRNKFIVVVIPFIVMQLITLIFKVINISEYNPMSFLYLSNSINIKSMIISFIIIVSSTFIILYLGGKNSEALQ</sequence>
<organism evidence="2 3">
    <name type="scientific">Clostridium senegalense</name>
    <dbReference type="NCBI Taxonomy" id="1465809"/>
    <lineage>
        <taxon>Bacteria</taxon>
        <taxon>Bacillati</taxon>
        <taxon>Bacillota</taxon>
        <taxon>Clostridia</taxon>
        <taxon>Eubacteriales</taxon>
        <taxon>Clostridiaceae</taxon>
        <taxon>Clostridium</taxon>
    </lineage>
</organism>
<comment type="caution">
    <text evidence="2">The sequence shown here is derived from an EMBL/GenBank/DDBJ whole genome shotgun (WGS) entry which is preliminary data.</text>
</comment>
<accession>A0A6M0H6R0</accession>
<gene>
    <name evidence="2" type="ORF">G3M99_15375</name>
</gene>
<keyword evidence="1" id="KW-0472">Membrane</keyword>
<reference evidence="2 3" key="1">
    <citation type="submission" date="2020-02" db="EMBL/GenBank/DDBJ databases">
        <title>Genome assembly of a novel Clostridium senegalense strain.</title>
        <authorList>
            <person name="Gupta T.B."/>
            <person name="Jauregui R."/>
            <person name="Maclean P."/>
            <person name="Nawarathana A."/>
            <person name="Brightwell G."/>
        </authorList>
    </citation>
    <scope>NUCLEOTIDE SEQUENCE [LARGE SCALE GENOMIC DNA]</scope>
    <source>
        <strain evidence="2 3">AGRFS4</strain>
    </source>
</reference>
<keyword evidence="1" id="KW-1133">Transmembrane helix</keyword>
<feature type="transmembrane region" description="Helical" evidence="1">
    <location>
        <begin position="204"/>
        <end position="226"/>
    </location>
</feature>
<keyword evidence="3" id="KW-1185">Reference proteome</keyword>
<feature type="transmembrane region" description="Helical" evidence="1">
    <location>
        <begin position="246"/>
        <end position="264"/>
    </location>
</feature>
<feature type="transmembrane region" description="Helical" evidence="1">
    <location>
        <begin position="74"/>
        <end position="93"/>
    </location>
</feature>
<feature type="transmembrane region" description="Helical" evidence="1">
    <location>
        <begin position="12"/>
        <end position="31"/>
    </location>
</feature>
<evidence type="ECO:0000313" key="3">
    <source>
        <dbReference type="Proteomes" id="UP000481872"/>
    </source>
</evidence>
<evidence type="ECO:0008006" key="4">
    <source>
        <dbReference type="Google" id="ProtNLM"/>
    </source>
</evidence>
<dbReference type="EMBL" id="JAAGPU010000036">
    <property type="protein sequence ID" value="NEU06207.1"/>
    <property type="molecule type" value="Genomic_DNA"/>
</dbReference>
<feature type="transmembrane region" description="Helical" evidence="1">
    <location>
        <begin position="172"/>
        <end position="192"/>
    </location>
</feature>
<dbReference type="AlphaFoldDB" id="A0A6M0H6R0"/>
<evidence type="ECO:0000313" key="2">
    <source>
        <dbReference type="EMBL" id="NEU06207.1"/>
    </source>
</evidence>
<proteinExistence type="predicted"/>
<dbReference type="Proteomes" id="UP000481872">
    <property type="component" value="Unassembled WGS sequence"/>
</dbReference>